<accession>A0A1B1TFM3</accession>
<reference evidence="1" key="1">
    <citation type="submission" date="2014-11" db="EMBL/GenBank/DDBJ databases">
        <authorList>
            <person name="Zhu J."/>
            <person name="Qi W."/>
            <person name="Song R."/>
        </authorList>
    </citation>
    <scope>NUCLEOTIDE SEQUENCE</scope>
</reference>
<organism evidence="1">
    <name type="scientific">uncultured Poseidoniia archaeon</name>
    <dbReference type="NCBI Taxonomy" id="1697135"/>
    <lineage>
        <taxon>Archaea</taxon>
        <taxon>Methanobacteriati</taxon>
        <taxon>Thermoplasmatota</taxon>
        <taxon>Candidatus Poseidoniia</taxon>
        <taxon>environmental samples</taxon>
    </lineage>
</organism>
<reference evidence="1" key="2">
    <citation type="journal article" date="2015" name="ISME J.">
        <title>A new class of marine Euryarchaeota group II from the Mediterranean deep chlorophyll maximum.</title>
        <authorList>
            <person name="Martin-Cuadrado A.B."/>
            <person name="Garcia-Heredia I."/>
            <person name="Molto A.G."/>
            <person name="Lopez-Ubeda R."/>
            <person name="Kimes N."/>
            <person name="Lopez-Garcia P."/>
            <person name="Moreira D."/>
            <person name="Rodriguez-Valera F."/>
        </authorList>
    </citation>
    <scope>NUCLEOTIDE SEQUENCE</scope>
</reference>
<name>A0A1B1TFM3_9ARCH</name>
<protein>
    <submittedName>
        <fullName evidence="1">Uncharacterized protein</fullName>
    </submittedName>
</protein>
<proteinExistence type="predicted"/>
<sequence>MEESICRIELETDEALFIAKVQTDMGGAREYRSKRFDRLLSQLMTELQAEFEPDFE</sequence>
<dbReference type="AlphaFoldDB" id="A0A1B1TFM3"/>
<dbReference type="EMBL" id="KP211921">
    <property type="protein sequence ID" value="ANV81079.1"/>
    <property type="molecule type" value="Genomic_DNA"/>
</dbReference>
<evidence type="ECO:0000313" key="1">
    <source>
        <dbReference type="EMBL" id="ANV81079.1"/>
    </source>
</evidence>